<evidence type="ECO:0000256" key="1">
    <source>
        <dbReference type="SAM" id="SignalP"/>
    </source>
</evidence>
<dbReference type="CDD" id="cd14789">
    <property type="entry name" value="Tiki"/>
    <property type="match status" value="1"/>
</dbReference>
<keyword evidence="1" id="KW-0732">Signal</keyword>
<name>A0A5C4RWA0_9GAMM</name>
<dbReference type="InterPro" id="IPR047111">
    <property type="entry name" value="YbaP-like"/>
</dbReference>
<dbReference type="RefSeq" id="WP_139445973.1">
    <property type="nucleotide sequence ID" value="NZ_SMDR01000001.1"/>
</dbReference>
<comment type="caution">
    <text evidence="2">The sequence shown here is derived from an EMBL/GenBank/DDBJ whole genome shotgun (WGS) entry which is preliminary data.</text>
</comment>
<feature type="signal peptide" evidence="1">
    <location>
        <begin position="1"/>
        <end position="20"/>
    </location>
</feature>
<proteinExistence type="predicted"/>
<dbReference type="EMBL" id="SMDR01000001">
    <property type="protein sequence ID" value="TNJ34967.1"/>
    <property type="molecule type" value="Genomic_DNA"/>
</dbReference>
<dbReference type="PANTHER" id="PTHR40590:SF1">
    <property type="entry name" value="CYTOPLASMIC PROTEIN"/>
    <property type="match status" value="1"/>
</dbReference>
<sequence length="292" mass="32330">MFKRWTAALFCLVLAGPACAEPPRPLLWKVSDGDNAVYLLGSFHLLKPGDYPLAASTDAAFADAEQVVFELSPADMSDPAGAARMLDTARRSDGRTLQEALPADTWQALEAYAATRSMPLAFYMDKDAWLLSLVISLNEMQRLGLDPNLGLDRHFADRAVKAGKQVRGLETYDQQIALFEGMTPAEQQQALEESLDEAKQMRGEIERMHALWRAGDAEGLFEETGAELKAKYPGVYKRLNSDRNRAWLPRLRAMLDDSDSDDTLVVVGAMHLLGDDGVVALLRAKGYRVERL</sequence>
<dbReference type="OrthoDB" id="357294at2"/>
<dbReference type="PANTHER" id="PTHR40590">
    <property type="entry name" value="CYTOPLASMIC PROTEIN-RELATED"/>
    <property type="match status" value="1"/>
</dbReference>
<evidence type="ECO:0000313" key="3">
    <source>
        <dbReference type="Proteomes" id="UP000305760"/>
    </source>
</evidence>
<dbReference type="Pfam" id="PF01963">
    <property type="entry name" value="TraB_PrgY_gumN"/>
    <property type="match status" value="1"/>
</dbReference>
<dbReference type="AlphaFoldDB" id="A0A5C4RWA0"/>
<dbReference type="Proteomes" id="UP000305760">
    <property type="component" value="Unassembled WGS sequence"/>
</dbReference>
<protein>
    <submittedName>
        <fullName evidence="2">TraB/GumN family protein</fullName>
    </submittedName>
</protein>
<dbReference type="InterPro" id="IPR002816">
    <property type="entry name" value="TraB/PrgY/GumN_fam"/>
</dbReference>
<reference evidence="2 3" key="1">
    <citation type="submission" date="2019-03" db="EMBL/GenBank/DDBJ databases">
        <title>Arenimonas daejeonensis sp. nov., isolated from compost.</title>
        <authorList>
            <person name="Jeon C.O."/>
        </authorList>
    </citation>
    <scope>NUCLEOTIDE SEQUENCE [LARGE SCALE GENOMIC DNA]</scope>
    <source>
        <strain evidence="2 3">R29</strain>
    </source>
</reference>
<gene>
    <name evidence="2" type="ORF">E1B00_04090</name>
</gene>
<keyword evidence="3" id="KW-1185">Reference proteome</keyword>
<organism evidence="2 3">
    <name type="scientific">Arenimonas terrae</name>
    <dbReference type="NCBI Taxonomy" id="2546226"/>
    <lineage>
        <taxon>Bacteria</taxon>
        <taxon>Pseudomonadati</taxon>
        <taxon>Pseudomonadota</taxon>
        <taxon>Gammaproteobacteria</taxon>
        <taxon>Lysobacterales</taxon>
        <taxon>Lysobacteraceae</taxon>
        <taxon>Arenimonas</taxon>
    </lineage>
</organism>
<accession>A0A5C4RWA0</accession>
<feature type="chain" id="PRO_5022989644" evidence="1">
    <location>
        <begin position="21"/>
        <end position="292"/>
    </location>
</feature>
<evidence type="ECO:0000313" key="2">
    <source>
        <dbReference type="EMBL" id="TNJ34967.1"/>
    </source>
</evidence>